<evidence type="ECO:0000313" key="3">
    <source>
        <dbReference type="EMBL" id="OGF30945.1"/>
    </source>
</evidence>
<dbReference type="EMBL" id="MFGJ01000008">
    <property type="protein sequence ID" value="OGF30945.1"/>
    <property type="molecule type" value="Genomic_DNA"/>
</dbReference>
<evidence type="ECO:0000313" key="4">
    <source>
        <dbReference type="Proteomes" id="UP000179001"/>
    </source>
</evidence>
<evidence type="ECO:0000256" key="1">
    <source>
        <dbReference type="SAM" id="Coils"/>
    </source>
</evidence>
<dbReference type="Pfam" id="PF13196">
    <property type="entry name" value="DUF4012"/>
    <property type="match status" value="1"/>
</dbReference>
<protein>
    <recommendedName>
        <fullName evidence="5">DUF4012 domain-containing protein</fullName>
    </recommendedName>
</protein>
<sequence length="656" mass="75390">MEGFNKQNFIEKKQLEDQEKPHWSRFFLLPLHFLPQIIGLILAGVLLVVILLGLSTLPYLNSIQLVTAEVLDARDNLQAFAQYLEQKDYKTAKERLEVANNNLFSAEQELQILKQKAVFNLPIVKKEVDLAEDLIVIGSNATKIANEIFSISENVLADWQTSNKSFSEISEAERSQILKKLVEIGDLIKHSQVEIDQIDSAYTNFIGKGKYGFWDPVEDAVVSIVPSMLKGFEAFTTVSDVMPSLVGLDQEKKYLFILQNNDELRPSGGFIGTYGIMKVKNGDLKSFTTDNIYNLDVKIKDKNLAVPPEPIKKYLGMSEWFMRDANWWSDFPTSAEKIEQFYHLEGGPEANIDGVIAINPNLVEDLIALVGNITIDGVTFSKENFTDELQYQVEVAYFEKGGDAEGDRKDIIGKLSKELENRLFNLPLNRFEELFDVVTRNMKEKFIQIYVKDTTLQKYFEEKKWAGKIEYTPDDYLMVVDANLAALKTDRVMNREMSYKLSESGNGYTSELKLTYINNGFFDYRTTRYRSYTRVYVPEGSELVELKIGNDVVKNEEVDFYKEFNKSAYGFFFEVEPKQSKTIVIKYKLPKAVYEASRDKDYKLLIQKQAGVKEWKISLNFQFKQNIKSFTQTGSRQGLVYDGKLKMDELFNLLFD</sequence>
<keyword evidence="2" id="KW-0472">Membrane</keyword>
<evidence type="ECO:0008006" key="5">
    <source>
        <dbReference type="Google" id="ProtNLM"/>
    </source>
</evidence>
<organism evidence="3 4">
    <name type="scientific">Candidatus Falkowbacteria bacterium RIFOXYC2_FULL_36_12</name>
    <dbReference type="NCBI Taxonomy" id="1798002"/>
    <lineage>
        <taxon>Bacteria</taxon>
        <taxon>Candidatus Falkowiibacteriota</taxon>
    </lineage>
</organism>
<reference evidence="3 4" key="1">
    <citation type="journal article" date="2016" name="Nat. Commun.">
        <title>Thousands of microbial genomes shed light on interconnected biogeochemical processes in an aquifer system.</title>
        <authorList>
            <person name="Anantharaman K."/>
            <person name="Brown C.T."/>
            <person name="Hug L.A."/>
            <person name="Sharon I."/>
            <person name="Castelle C.J."/>
            <person name="Probst A.J."/>
            <person name="Thomas B.C."/>
            <person name="Singh A."/>
            <person name="Wilkins M.J."/>
            <person name="Karaoz U."/>
            <person name="Brodie E.L."/>
            <person name="Williams K.H."/>
            <person name="Hubbard S.S."/>
            <person name="Banfield J.F."/>
        </authorList>
    </citation>
    <scope>NUCLEOTIDE SEQUENCE [LARGE SCALE GENOMIC DNA]</scope>
</reference>
<gene>
    <name evidence="3" type="ORF">A2478_00660</name>
</gene>
<name>A0A1F5SW36_9BACT</name>
<dbReference type="InterPro" id="IPR025101">
    <property type="entry name" value="DUF4012"/>
</dbReference>
<keyword evidence="2" id="KW-1133">Transmembrane helix</keyword>
<dbReference type="STRING" id="1798002.A2478_00660"/>
<keyword evidence="1" id="KW-0175">Coiled coil</keyword>
<comment type="caution">
    <text evidence="3">The sequence shown here is derived from an EMBL/GenBank/DDBJ whole genome shotgun (WGS) entry which is preliminary data.</text>
</comment>
<dbReference type="AlphaFoldDB" id="A0A1F5SW36"/>
<dbReference type="Proteomes" id="UP000179001">
    <property type="component" value="Unassembled WGS sequence"/>
</dbReference>
<keyword evidence="2" id="KW-0812">Transmembrane</keyword>
<proteinExistence type="predicted"/>
<feature type="transmembrane region" description="Helical" evidence="2">
    <location>
        <begin position="33"/>
        <end position="54"/>
    </location>
</feature>
<feature type="coiled-coil region" evidence="1">
    <location>
        <begin position="89"/>
        <end position="116"/>
    </location>
</feature>
<accession>A0A1F5SW36</accession>
<evidence type="ECO:0000256" key="2">
    <source>
        <dbReference type="SAM" id="Phobius"/>
    </source>
</evidence>